<feature type="signal peptide" evidence="1">
    <location>
        <begin position="1"/>
        <end position="27"/>
    </location>
</feature>
<keyword evidence="1" id="KW-0732">Signal</keyword>
<proteinExistence type="predicted"/>
<name>A0ABT3GLL9_9BACT</name>
<evidence type="ECO:0000313" key="4">
    <source>
        <dbReference type="Proteomes" id="UP001320876"/>
    </source>
</evidence>
<dbReference type="PANTHER" id="PTHR19328:SF75">
    <property type="entry name" value="ALDOSE SUGAR DEHYDROGENASE YLII"/>
    <property type="match status" value="1"/>
</dbReference>
<dbReference type="SUPFAM" id="SSF50952">
    <property type="entry name" value="Soluble quinoprotein glucose dehydrogenase"/>
    <property type="match status" value="1"/>
</dbReference>
<evidence type="ECO:0000256" key="1">
    <source>
        <dbReference type="SAM" id="SignalP"/>
    </source>
</evidence>
<gene>
    <name evidence="3" type="ORF">OKA05_17715</name>
</gene>
<comment type="caution">
    <text evidence="3">The sequence shown here is derived from an EMBL/GenBank/DDBJ whole genome shotgun (WGS) entry which is preliminary data.</text>
</comment>
<feature type="chain" id="PRO_5045603236" evidence="1">
    <location>
        <begin position="28"/>
        <end position="933"/>
    </location>
</feature>
<dbReference type="InterPro" id="IPR011041">
    <property type="entry name" value="Quinoprot_gluc/sorb_DH_b-prop"/>
</dbReference>
<dbReference type="InterPro" id="IPR018247">
    <property type="entry name" value="EF_Hand_1_Ca_BS"/>
</dbReference>
<dbReference type="PANTHER" id="PTHR19328">
    <property type="entry name" value="HEDGEHOG-INTERACTING PROTEIN"/>
    <property type="match status" value="1"/>
</dbReference>
<evidence type="ECO:0000313" key="3">
    <source>
        <dbReference type="EMBL" id="MCW1924409.1"/>
    </source>
</evidence>
<dbReference type="EMBL" id="JAPDDT010000008">
    <property type="protein sequence ID" value="MCW1924409.1"/>
    <property type="molecule type" value="Genomic_DNA"/>
</dbReference>
<accession>A0ABT3GLL9</accession>
<dbReference type="Proteomes" id="UP001320876">
    <property type="component" value="Unassembled WGS sequence"/>
</dbReference>
<feature type="domain" description="Glucose/Sorbosone dehydrogenase" evidence="2">
    <location>
        <begin position="316"/>
        <end position="447"/>
    </location>
</feature>
<keyword evidence="4" id="KW-1185">Reference proteome</keyword>
<dbReference type="Gene3D" id="2.120.10.30">
    <property type="entry name" value="TolB, C-terminal domain"/>
    <property type="match status" value="1"/>
</dbReference>
<reference evidence="3 4" key="1">
    <citation type="submission" date="2022-10" db="EMBL/GenBank/DDBJ databases">
        <title>Luteolibacter arcticus strain CCTCC AB 2014275, whole genome shotgun sequencing project.</title>
        <authorList>
            <person name="Zhao G."/>
            <person name="Shen L."/>
        </authorList>
    </citation>
    <scope>NUCLEOTIDE SEQUENCE [LARGE SCALE GENOMIC DNA]</scope>
    <source>
        <strain evidence="3 4">CCTCC AB 2014275</strain>
    </source>
</reference>
<protein>
    <submittedName>
        <fullName evidence="3">PQQ-dependent sugar dehydrogenase</fullName>
    </submittedName>
</protein>
<feature type="domain" description="Glucose/Sorbosone dehydrogenase" evidence="2">
    <location>
        <begin position="118"/>
        <end position="249"/>
    </location>
</feature>
<dbReference type="InterPro" id="IPR012938">
    <property type="entry name" value="Glc/Sorbosone_DH"/>
</dbReference>
<sequence>MMLFPFNRHLMAWCLACLAFEPLIARTANGLLNVPATPPPTTVQVVDAFPGVTFNRALVFASPPGDEKRLFVGEIGGKIKVIPDVTAAAPTASVAIDLAAAITTPARTPAESWDLGPNLECGLLGFAFHPDYAANGYLFVFYSAAKASDPGVWYQRLSRFTVPPGEREQAAPLVDPGSELILLEQRDRGPNHNGGDVHFGPDGYLYLSVGDEDNPSDHFNNSQRIDMNFFGAMLRIDVDKKTGNLEPNAHTNPAASVEGFSAVDGIPRDESPTGSGVFKARYSIPIDNPYVPSSEEGTWDGTLNGAAIAPESLPYVRSEFWAIGLRSPWRFHIDQSNGEIMLGDVGQSMAWPAAPHAAEELNIIKRGGNFGWPYREGTFPGPKTAPPGFTSLDPFYQLDHNIDGDPNYRARCFIGGVIYRGSRFASLTGSYVFGDFISGNIWALTRPGGVPAVQRIAGLGQVVTFGTDPSNGDVLLTDYSGTRIRRLVTATPGSAFPNTLGATGLFTDLATLTPAPAVVPYSVNLSFWSDHAVKRRWFSIPDGTSRMTWSREDAWTFPAGQIWVKHFDLETERGNPESPKKRIETRVLVKNPEGIYGVSYRWNAAGTQATLAADGGETFAVEVIKDGAPYSQTWNIPSRAQCNICHTPEAGYALSFNTLQLNLEGTIEGFTGNQLDFLESQGYLTNSPDSPNVLPRHLRPEEEEHPIEARVRSYLAVNCGYCHAGAAGTAPTAWDGRHGPILDQTGLIRGEATSAQAPYKLVLPGDPAHSLVLRRMAGTGGFSRMPPLATSEPDAVNIELMTEWINLSLPDRKSYAEWRLEVFGSATSPEGEPGADADDDGQLNHAEFLAGSQALDPGSFLVPVLSLSEGAVLLDAVIPANRSVQVERSTNLLDWSLWDVPGNHGLAHPGGPAAFTGPMSGGGEFFRIRLRER</sequence>
<evidence type="ECO:0000259" key="2">
    <source>
        <dbReference type="Pfam" id="PF07995"/>
    </source>
</evidence>
<dbReference type="Pfam" id="PF07995">
    <property type="entry name" value="GSDH"/>
    <property type="match status" value="2"/>
</dbReference>
<organism evidence="3 4">
    <name type="scientific">Luteolibacter arcticus</name>
    <dbReference type="NCBI Taxonomy" id="1581411"/>
    <lineage>
        <taxon>Bacteria</taxon>
        <taxon>Pseudomonadati</taxon>
        <taxon>Verrucomicrobiota</taxon>
        <taxon>Verrucomicrobiia</taxon>
        <taxon>Verrucomicrobiales</taxon>
        <taxon>Verrucomicrobiaceae</taxon>
        <taxon>Luteolibacter</taxon>
    </lineage>
</organism>
<dbReference type="PROSITE" id="PS00018">
    <property type="entry name" value="EF_HAND_1"/>
    <property type="match status" value="1"/>
</dbReference>
<dbReference type="InterPro" id="IPR011042">
    <property type="entry name" value="6-blade_b-propeller_TolB-like"/>
</dbReference>